<evidence type="ECO:0000313" key="7">
    <source>
        <dbReference type="EMBL" id="EZP80909.1"/>
    </source>
</evidence>
<evidence type="ECO:0000256" key="4">
    <source>
        <dbReference type="HAMAP-Rule" id="MF_00703"/>
    </source>
</evidence>
<dbReference type="PATRIC" id="fig|158500.4.peg.3035"/>
<dbReference type="PROSITE" id="PS00647">
    <property type="entry name" value="THYMID_PHOSPHORYLASE"/>
    <property type="match status" value="1"/>
</dbReference>
<proteinExistence type="inferred from homology"/>
<comment type="similarity">
    <text evidence="4">Belongs to the thymidine/pyrimidine-nucleoside phosphorylase family. Type 2 subfamily.</text>
</comment>
<evidence type="ECO:0000256" key="2">
    <source>
        <dbReference type="ARBA" id="ARBA00022679"/>
    </source>
</evidence>
<dbReference type="HAMAP" id="MF_00703">
    <property type="entry name" value="Thymid_phosp_2"/>
    <property type="match status" value="1"/>
</dbReference>
<evidence type="ECO:0000256" key="3">
    <source>
        <dbReference type="ARBA" id="ARBA00048550"/>
    </source>
</evidence>
<dbReference type="InterPro" id="IPR000312">
    <property type="entry name" value="Glycosyl_Trfase_fam3"/>
</dbReference>
<dbReference type="GO" id="GO:0009032">
    <property type="term" value="F:thymidine phosphorylase activity"/>
    <property type="evidence" value="ECO:0007669"/>
    <property type="project" value="UniProtKB-UniRule"/>
</dbReference>
<organism evidence="7 8">
    <name type="scientific">Novosphingobium resinovorum</name>
    <dbReference type="NCBI Taxonomy" id="158500"/>
    <lineage>
        <taxon>Bacteria</taxon>
        <taxon>Pseudomonadati</taxon>
        <taxon>Pseudomonadota</taxon>
        <taxon>Alphaproteobacteria</taxon>
        <taxon>Sphingomonadales</taxon>
        <taxon>Sphingomonadaceae</taxon>
        <taxon>Novosphingobium</taxon>
    </lineage>
</organism>
<dbReference type="InterPro" id="IPR000053">
    <property type="entry name" value="Thymidine/pyrmidine_PPase"/>
</dbReference>
<dbReference type="Pfam" id="PF00591">
    <property type="entry name" value="Glycos_transf_3"/>
    <property type="match status" value="1"/>
</dbReference>
<dbReference type="OrthoDB" id="341217at2"/>
<dbReference type="InterPro" id="IPR035902">
    <property type="entry name" value="Nuc_phospho_transferase"/>
</dbReference>
<evidence type="ECO:0000313" key="9">
    <source>
        <dbReference type="Proteomes" id="UP000094626"/>
    </source>
</evidence>
<name>A0A031JVI5_9SPHN</name>
<dbReference type="KEGG" id="nre:BES08_30090"/>
<dbReference type="InterPro" id="IPR017872">
    <property type="entry name" value="Pyrmidine_PPase_CS"/>
</dbReference>
<dbReference type="InterPro" id="IPR028579">
    <property type="entry name" value="Thym_Pase_Put"/>
</dbReference>
<dbReference type="NCBIfam" id="TIGR02645">
    <property type="entry name" value="ARCH_P_rylase"/>
    <property type="match status" value="1"/>
</dbReference>
<reference evidence="9" key="3">
    <citation type="journal article" date="2017" name="J. Biotechnol.">
        <title>Complete genome sequence of Novosphingobium resinovorum SA1, a versatile xenobiotic-degrading bacterium capable of utilizing sulfanilic acid.</title>
        <authorList>
            <person name="Hegedus B."/>
            <person name="Kos P.B."/>
            <person name="Balint B."/>
            <person name="Maroti G."/>
            <person name="Gan H.M."/>
            <person name="Perei K."/>
            <person name="Rakhely G."/>
        </authorList>
    </citation>
    <scope>NUCLEOTIDE SEQUENCE [LARGE SCALE GENOMIC DNA]</scope>
    <source>
        <strain evidence="9">SA1</strain>
    </source>
</reference>
<protein>
    <recommendedName>
        <fullName evidence="4">Putative thymidine phosphorylase</fullName>
        <ecNumber evidence="4">2.4.2.4</ecNumber>
    </recommendedName>
    <alternativeName>
        <fullName evidence="4">TdRPase</fullName>
    </alternativeName>
</protein>
<dbReference type="InterPro" id="IPR013466">
    <property type="entry name" value="Thymidine/AMP_Pase"/>
</dbReference>
<dbReference type="AlphaFoldDB" id="A0A031JVI5"/>
<dbReference type="Proteomes" id="UP000094626">
    <property type="component" value="Plasmid pSA3"/>
</dbReference>
<reference evidence="6" key="2">
    <citation type="submission" date="2016-08" db="EMBL/GenBank/DDBJ databases">
        <authorList>
            <person name="Seilhamer J.J."/>
        </authorList>
    </citation>
    <scope>NUCLEOTIDE SEQUENCE [LARGE SCALE GENOMIC DNA]</scope>
    <source>
        <strain evidence="6">SA1</strain>
        <plasmid evidence="6">pSA3</plasmid>
    </source>
</reference>
<dbReference type="Gene3D" id="3.40.1030.10">
    <property type="entry name" value="Nucleoside phosphorylase/phosphoribosyltransferase catalytic domain"/>
    <property type="match status" value="1"/>
</dbReference>
<dbReference type="InterPro" id="IPR036320">
    <property type="entry name" value="Glycosyl_Trfase_fam3_N_dom_sf"/>
</dbReference>
<dbReference type="PANTHER" id="PTHR10515">
    <property type="entry name" value="THYMIDINE PHOSPHORYLASE"/>
    <property type="match status" value="1"/>
</dbReference>
<keyword evidence="2 4" id="KW-0808">Transferase</keyword>
<dbReference type="NCBIfam" id="NF003338">
    <property type="entry name" value="PRK04350.1"/>
    <property type="match status" value="1"/>
</dbReference>
<dbReference type="eggNOG" id="COG0213">
    <property type="taxonomic scope" value="Bacteria"/>
</dbReference>
<evidence type="ECO:0000259" key="5">
    <source>
        <dbReference type="SMART" id="SM00941"/>
    </source>
</evidence>
<dbReference type="Gene3D" id="3.90.1170.30">
    <property type="entry name" value="Pyrimidine nucleoside phosphorylase-like, C-terminal domain"/>
    <property type="match status" value="1"/>
</dbReference>
<dbReference type="RefSeq" id="WP_004212749.1">
    <property type="nucleotide sequence ID" value="NZ_CP017078.1"/>
</dbReference>
<dbReference type="GO" id="GO:0005829">
    <property type="term" value="C:cytosol"/>
    <property type="evidence" value="ECO:0007669"/>
    <property type="project" value="TreeGrafter"/>
</dbReference>
<dbReference type="GO" id="GO:0006213">
    <property type="term" value="P:pyrimidine nucleoside metabolic process"/>
    <property type="evidence" value="ECO:0007669"/>
    <property type="project" value="InterPro"/>
</dbReference>
<dbReference type="SUPFAM" id="SSF47648">
    <property type="entry name" value="Nucleoside phosphorylase/phosphoribosyltransferase N-terminal domain"/>
    <property type="match status" value="1"/>
</dbReference>
<accession>A0A031JVI5</accession>
<dbReference type="PANTHER" id="PTHR10515:SF0">
    <property type="entry name" value="THYMIDINE PHOSPHORYLASE"/>
    <property type="match status" value="1"/>
</dbReference>
<dbReference type="SUPFAM" id="SSF54680">
    <property type="entry name" value="Pyrimidine nucleoside phosphorylase C-terminal domain"/>
    <property type="match status" value="1"/>
</dbReference>
<dbReference type="GO" id="GO:0004645">
    <property type="term" value="F:1,4-alpha-oligoglucan phosphorylase activity"/>
    <property type="evidence" value="ECO:0007669"/>
    <property type="project" value="InterPro"/>
</dbReference>
<dbReference type="GeneID" id="29272160"/>
<gene>
    <name evidence="6" type="ORF">BES08_30090</name>
    <name evidence="7" type="ORF">BV97_02963</name>
</gene>
<dbReference type="EMBL" id="JFYZ01000014">
    <property type="protein sequence ID" value="EZP80909.1"/>
    <property type="molecule type" value="Genomic_DNA"/>
</dbReference>
<sequence length="512" mass="52982">MKPGIIEDAEVEPVATTLRAHRLGLSAAGGDLIAVMRQDCPVCRSEGLASRAQVALHAGGREIVVSLLHSSAEAPAPGEIGLSESAWRRLGVSEGDPVEIAHAQPLASLAEVRRRIYGNRLSEGAFSAIMTDIAERRYSDVHLSAFITACSAVPLDTDETISLTRAMVDVGERLQWSGAVIVDKHSVGGLPGNRTTPIIVSIMAAEGLIMPKTSSRAITSPAGTADTMEVLAPVDLDVSAIRKVVEREGGCIAWGGAVNLSPADDVIIGVERVLDIDAVGQMVASVLSKKIAAGATHLVIDIPVGPTAKVRGTDAADTLERALSSVAQAFGLRTRVMRGPGAEPIGRGIGPALEAQDILAVLQGQPGAEDLAHRACELAGGLLELADAAPAGEGYARARACLESGGAWAKFQRICEAQGGMRAPPVARFQQDMIAPYSGRLVSIDNRKLATVAKLAGAPVAKAAGVALQCRLNQMVDAGAPLCSIHAESPGELDYAAAYAVSDGPIFGIEAL</sequence>
<dbReference type="EMBL" id="CP017078">
    <property type="protein sequence ID" value="AOR81131.1"/>
    <property type="molecule type" value="Genomic_DNA"/>
</dbReference>
<dbReference type="InterPro" id="IPR017459">
    <property type="entry name" value="Glycosyl_Trfase_fam3_N_dom"/>
</dbReference>
<keyword evidence="6" id="KW-0614">Plasmid</keyword>
<dbReference type="EC" id="2.4.2.4" evidence="4"/>
<evidence type="ECO:0000256" key="1">
    <source>
        <dbReference type="ARBA" id="ARBA00022676"/>
    </source>
</evidence>
<feature type="domain" description="Pyrimidine nucleoside phosphorylase C-terminal" evidence="5">
    <location>
        <begin position="440"/>
        <end position="507"/>
    </location>
</feature>
<keyword evidence="9" id="KW-1185">Reference proteome</keyword>
<geneLocation type="plasmid" evidence="6 9">
    <name>pSA3</name>
</geneLocation>
<evidence type="ECO:0000313" key="8">
    <source>
        <dbReference type="Proteomes" id="UP000024329"/>
    </source>
</evidence>
<dbReference type="Gene3D" id="1.20.970.50">
    <property type="match status" value="1"/>
</dbReference>
<dbReference type="InterPro" id="IPR036566">
    <property type="entry name" value="PYNP-like_C_sf"/>
</dbReference>
<dbReference type="Pfam" id="PF07831">
    <property type="entry name" value="PYNP_C"/>
    <property type="match status" value="1"/>
</dbReference>
<dbReference type="SUPFAM" id="SSF52418">
    <property type="entry name" value="Nucleoside phosphorylase/phosphoribosyltransferase catalytic domain"/>
    <property type="match status" value="1"/>
</dbReference>
<dbReference type="Proteomes" id="UP000024329">
    <property type="component" value="Unassembled WGS sequence"/>
</dbReference>
<reference evidence="7 8" key="1">
    <citation type="submission" date="2014-03" db="EMBL/GenBank/DDBJ databases">
        <title>Whole genome sequence of Novosphingobium resinovorum KF1.</title>
        <authorList>
            <person name="Gan H.M."/>
            <person name="Gan H.Y."/>
            <person name="Chew T.H."/>
            <person name="Savka M.A."/>
        </authorList>
    </citation>
    <scope>NUCLEOTIDE SEQUENCE [LARGE SCALE GENOMIC DNA]</scope>
    <source>
        <strain evidence="7 8">KF1</strain>
    </source>
</reference>
<dbReference type="InterPro" id="IPR013102">
    <property type="entry name" value="PYNP_C"/>
</dbReference>
<comment type="catalytic activity">
    <reaction evidence="3 4">
        <text>thymidine + phosphate = 2-deoxy-alpha-D-ribose 1-phosphate + thymine</text>
        <dbReference type="Rhea" id="RHEA:16037"/>
        <dbReference type="ChEBI" id="CHEBI:17748"/>
        <dbReference type="ChEBI" id="CHEBI:17821"/>
        <dbReference type="ChEBI" id="CHEBI:43474"/>
        <dbReference type="ChEBI" id="CHEBI:57259"/>
        <dbReference type="EC" id="2.4.2.4"/>
    </reaction>
</comment>
<dbReference type="Pfam" id="PF02885">
    <property type="entry name" value="Glycos_trans_3N"/>
    <property type="match status" value="1"/>
</dbReference>
<dbReference type="SMART" id="SM00941">
    <property type="entry name" value="PYNP_C"/>
    <property type="match status" value="1"/>
</dbReference>
<evidence type="ECO:0000313" key="6">
    <source>
        <dbReference type="EMBL" id="AOR81131.1"/>
    </source>
</evidence>
<keyword evidence="1 4" id="KW-0328">Glycosyltransferase</keyword>
<dbReference type="GO" id="GO:0006206">
    <property type="term" value="P:pyrimidine nucleobase metabolic process"/>
    <property type="evidence" value="ECO:0007669"/>
    <property type="project" value="InterPro"/>
</dbReference>